<evidence type="ECO:0000313" key="3">
    <source>
        <dbReference type="Proteomes" id="UP000198418"/>
    </source>
</evidence>
<dbReference type="SMART" id="SM00953">
    <property type="entry name" value="RES"/>
    <property type="match status" value="1"/>
</dbReference>
<gene>
    <name evidence="2" type="ORF">SAMN06265338_1188</name>
</gene>
<reference evidence="3" key="1">
    <citation type="submission" date="2017-06" db="EMBL/GenBank/DDBJ databases">
        <authorList>
            <person name="Varghese N."/>
            <person name="Submissions S."/>
        </authorList>
    </citation>
    <scope>NUCLEOTIDE SEQUENCE [LARGE SCALE GENOMIC DNA]</scope>
    <source>
        <strain evidence="3">DSM 137</strain>
    </source>
</reference>
<name>A0A212S9N1_RHOAC</name>
<dbReference type="AlphaFoldDB" id="A0A212S9N1"/>
<dbReference type="EMBL" id="FYDG01000018">
    <property type="protein sequence ID" value="SNB82110.1"/>
    <property type="molecule type" value="Genomic_DNA"/>
</dbReference>
<sequence>MVEAQHKVSTLKLTDDLEEQEILESLIEQTKPDMPAECRTLDYLLATPFRYGAIYPHGSRFRRAGKTPGVFYAAEQPETAMAELAFYRLLFFAESPQTPWPVNPFEFTAFSVALRTERSLDLTAAPLSDERATWTHPTDYSACQALADDARADHIALLRYESVRDPQHGKNLAVLDRAVFAEPRPLERRTWRLKVGPAGAHAICEFPVGKIGFDRAAFAADPRIAGFVWERPGG</sequence>
<dbReference type="InterPro" id="IPR014914">
    <property type="entry name" value="RES_dom"/>
</dbReference>
<accession>A0A212S9N1</accession>
<keyword evidence="3" id="KW-1185">Reference proteome</keyword>
<dbReference type="Proteomes" id="UP000198418">
    <property type="component" value="Unassembled WGS sequence"/>
</dbReference>
<organism evidence="2 3">
    <name type="scientific">Rhodoblastus acidophilus</name>
    <name type="common">Rhodopseudomonas acidophila</name>
    <dbReference type="NCBI Taxonomy" id="1074"/>
    <lineage>
        <taxon>Bacteria</taxon>
        <taxon>Pseudomonadati</taxon>
        <taxon>Pseudomonadota</taxon>
        <taxon>Alphaproteobacteria</taxon>
        <taxon>Hyphomicrobiales</taxon>
        <taxon>Rhodoblastaceae</taxon>
        <taxon>Rhodoblastus</taxon>
    </lineage>
</organism>
<evidence type="ECO:0000313" key="2">
    <source>
        <dbReference type="EMBL" id="SNB82110.1"/>
    </source>
</evidence>
<evidence type="ECO:0000259" key="1">
    <source>
        <dbReference type="SMART" id="SM00953"/>
    </source>
</evidence>
<proteinExistence type="predicted"/>
<dbReference type="Pfam" id="PF08808">
    <property type="entry name" value="RES"/>
    <property type="match status" value="1"/>
</dbReference>
<dbReference type="RefSeq" id="WP_244593318.1">
    <property type="nucleotide sequence ID" value="NZ_FYDG01000018.1"/>
</dbReference>
<feature type="domain" description="RES" evidence="1">
    <location>
        <begin position="48"/>
        <end position="186"/>
    </location>
</feature>
<protein>
    <submittedName>
        <fullName evidence="2">RES domain-containing protein</fullName>
    </submittedName>
</protein>